<name>A0A6C0GBP1_9BACT</name>
<evidence type="ECO:0000256" key="3">
    <source>
        <dbReference type="SAM" id="Phobius"/>
    </source>
</evidence>
<evidence type="ECO:0000259" key="4">
    <source>
        <dbReference type="Pfam" id="PF07693"/>
    </source>
</evidence>
<reference evidence="5 6" key="1">
    <citation type="submission" date="2020-01" db="EMBL/GenBank/DDBJ databases">
        <authorList>
            <person name="Kim M.K."/>
        </authorList>
    </citation>
    <scope>NUCLEOTIDE SEQUENCE [LARGE SCALE GENOMIC DNA]</scope>
    <source>
        <strain evidence="5 6">172606-1</strain>
    </source>
</reference>
<dbReference type="EMBL" id="CP048222">
    <property type="protein sequence ID" value="QHT65355.1"/>
    <property type="molecule type" value="Genomic_DNA"/>
</dbReference>
<feature type="coiled-coil region" evidence="1">
    <location>
        <begin position="400"/>
        <end position="427"/>
    </location>
</feature>
<keyword evidence="3" id="KW-0812">Transmembrane</keyword>
<dbReference type="InterPro" id="IPR011646">
    <property type="entry name" value="KAP_P-loop"/>
</dbReference>
<dbReference type="RefSeq" id="WP_162441442.1">
    <property type="nucleotide sequence ID" value="NZ_CP048222.1"/>
</dbReference>
<evidence type="ECO:0000256" key="1">
    <source>
        <dbReference type="SAM" id="Coils"/>
    </source>
</evidence>
<keyword evidence="1" id="KW-0175">Coiled coil</keyword>
<feature type="region of interest" description="Disordered" evidence="2">
    <location>
        <begin position="611"/>
        <end position="666"/>
    </location>
</feature>
<evidence type="ECO:0000313" key="5">
    <source>
        <dbReference type="EMBL" id="QHT65355.1"/>
    </source>
</evidence>
<feature type="compositionally biased region" description="Polar residues" evidence="2">
    <location>
        <begin position="620"/>
        <end position="656"/>
    </location>
</feature>
<keyword evidence="3" id="KW-0472">Membrane</keyword>
<feature type="transmembrane region" description="Helical" evidence="3">
    <location>
        <begin position="346"/>
        <end position="367"/>
    </location>
</feature>
<keyword evidence="6" id="KW-1185">Reference proteome</keyword>
<proteinExistence type="predicted"/>
<dbReference type="Pfam" id="PF07693">
    <property type="entry name" value="KAP_NTPase"/>
    <property type="match status" value="1"/>
</dbReference>
<gene>
    <name evidence="5" type="ORF">GXP67_01025</name>
</gene>
<dbReference type="AlphaFoldDB" id="A0A6C0GBP1"/>
<dbReference type="InterPro" id="IPR027417">
    <property type="entry name" value="P-loop_NTPase"/>
</dbReference>
<protein>
    <recommendedName>
        <fullName evidence="4">KAP NTPase domain-containing protein</fullName>
    </recommendedName>
</protein>
<keyword evidence="3" id="KW-1133">Transmembrane helix</keyword>
<dbReference type="InterPro" id="IPR052754">
    <property type="entry name" value="NTPase_KAP_P-loop"/>
</dbReference>
<dbReference type="KEGG" id="rhoz:GXP67_01025"/>
<evidence type="ECO:0000313" key="6">
    <source>
        <dbReference type="Proteomes" id="UP000480178"/>
    </source>
</evidence>
<feature type="transmembrane region" description="Helical" evidence="3">
    <location>
        <begin position="314"/>
        <end position="334"/>
    </location>
</feature>
<dbReference type="Proteomes" id="UP000480178">
    <property type="component" value="Chromosome"/>
</dbReference>
<feature type="domain" description="KAP NTPase" evidence="4">
    <location>
        <begin position="104"/>
        <end position="711"/>
    </location>
</feature>
<accession>A0A6C0GBP1</accession>
<dbReference type="SUPFAM" id="SSF52540">
    <property type="entry name" value="P-loop containing nucleoside triphosphate hydrolases"/>
    <property type="match status" value="1"/>
</dbReference>
<dbReference type="PANTHER" id="PTHR22674">
    <property type="entry name" value="NTPASE, KAP FAMILY P-LOOP DOMAIN-CONTAINING 1"/>
    <property type="match status" value="1"/>
</dbReference>
<evidence type="ECO:0000256" key="2">
    <source>
        <dbReference type="SAM" id="MobiDB-lite"/>
    </source>
</evidence>
<dbReference type="PANTHER" id="PTHR22674:SF6">
    <property type="entry name" value="NTPASE KAP FAMILY P-LOOP DOMAIN-CONTAINING PROTEIN 1"/>
    <property type="match status" value="1"/>
</dbReference>
<sequence>MLATGELHSTQQSGEVISLEMTEVLGYKIPLSAFAGEVPSLQTWVQEGANKLFLLSAETYNKIRNLTPNAEAKRIYQEFSQTDFSTDSVNGKLVDQLNVSVDVNALASVITYAKIKPPLAIGLFGTWGSGKSFFMKLLREEVDRLAGSDNIGTYCKEVVHVWFNSWYYSDANLWASLITKIFEELKKKGAEKEQSLEDLYKKLNSAKELRQETISRQATLKGEINMLQGKADEISNDIRQNAGTLADISNNAIVSAVFNDTEAEKDINLIKQNLPHSLVKNIQQINENIISIGSTTKRFYDCIKIIWSFKHGKLWIALTTAVILFATPFLIQFLRTTNVEEVITKSTLITGTLLAITSHITIFILPLKNKIDMVHRRLVSLKQTVDVIESEEIAVKKELLVKVQIDIADREKKIQELQNDIDEIATGKKLSSFIESRVTDQRYINSLGIISWIRKDFEELGALLDVQAGIKKETQSEEKDSNLEKIKEKAKVLEVNRIMLYIDDLDRCNKETVVRVLEAIHLLLAFDLFVVVVGVDPRWVYNALQQSYTGFLSGEEEAKGKIPTLPDYFSRQATPFDYLEKIFQIPFLLKPINQSGREDLIAAQFAVPTSADKQQEKNGHQSSPNIEVGSGSQIKGQETVGTNMPTKSTLPPSNFSPKVEPTTDTGHMDKKTILLLKISQEEIDFMKSISELIGDSPRTIKRFTNIYRIIRVHTNLEIMGEPIETYCAVMIVLGIITGLPNDSNKLLMRIKQKKEGTLTDLVNEIDDIPTKLKICNTKKYKLPSSTEKLVGSISLATLRLNLDLVIRFSFRSYELTEEIFN</sequence>
<organism evidence="5 6">
    <name type="scientific">Rhodocytophaga rosea</name>
    <dbReference type="NCBI Taxonomy" id="2704465"/>
    <lineage>
        <taxon>Bacteria</taxon>
        <taxon>Pseudomonadati</taxon>
        <taxon>Bacteroidota</taxon>
        <taxon>Cytophagia</taxon>
        <taxon>Cytophagales</taxon>
        <taxon>Rhodocytophagaceae</taxon>
        <taxon>Rhodocytophaga</taxon>
    </lineage>
</organism>
<feature type="coiled-coil region" evidence="1">
    <location>
        <begin position="182"/>
        <end position="216"/>
    </location>
</feature>
<dbReference type="Gene3D" id="3.40.50.300">
    <property type="entry name" value="P-loop containing nucleotide triphosphate hydrolases"/>
    <property type="match status" value="1"/>
</dbReference>